<accession>A0A0A9Y8M9</accession>
<name>A0A0A9Y8M9_LYGHE</name>
<evidence type="ECO:0000313" key="3">
    <source>
        <dbReference type="EMBL" id="JAQ18097.1"/>
    </source>
</evidence>
<dbReference type="GO" id="GO:0032991">
    <property type="term" value="C:protein-containing complex"/>
    <property type="evidence" value="ECO:0007669"/>
    <property type="project" value="UniProtKB-ARBA"/>
</dbReference>
<dbReference type="GO" id="GO:0051754">
    <property type="term" value="P:meiotic sister chromatid cohesion, centromeric"/>
    <property type="evidence" value="ECO:0007669"/>
    <property type="project" value="TreeGrafter"/>
</dbReference>
<dbReference type="PANTHER" id="PTHR14030">
    <property type="entry name" value="MITOTIC CHECKPOINT SERINE/THREONINE-PROTEIN KINASE BUB1"/>
    <property type="match status" value="1"/>
</dbReference>
<evidence type="ECO:0000313" key="2">
    <source>
        <dbReference type="EMBL" id="JAG25900.1"/>
    </source>
</evidence>
<sequence length="288" mass="33280">MANYILMEMSPIIDFDAFEDSKENIKPLRVGRDAMTLVKAVHSDSLEEIHVRYSQELQRYAGDDPLALWIQYIEAIQTYYTTGDSKRSRFVQTLESCLLEYRDDDRYRNDERFLKVWLLYTDSVTEPDDIYQFLLKNEICTQFSALYRSYAIYLLRRGQCCKANTIVVRGIECGAHPVRDLRLLLQHIQAAGGSTTTDDETQEIWDNREILGNSSLVFSKLLTDTNAMRSTSKDPSMKKNAQQISIECDILRESHYSKGLPYSTSFTNGESCAVQEQRSNNFIVYDDN</sequence>
<reference evidence="2" key="1">
    <citation type="journal article" date="2014" name="PLoS ONE">
        <title>Transcriptome-Based Identification of ABC Transporters in the Western Tarnished Plant Bug Lygus hesperus.</title>
        <authorList>
            <person name="Hull J.J."/>
            <person name="Chaney K."/>
            <person name="Geib S.M."/>
            <person name="Fabrick J.A."/>
            <person name="Brent C.S."/>
            <person name="Walsh D."/>
            <person name="Lavine L.C."/>
        </authorList>
    </citation>
    <scope>NUCLEOTIDE SEQUENCE</scope>
</reference>
<organism evidence="2">
    <name type="scientific">Lygus hesperus</name>
    <name type="common">Western plant bug</name>
    <dbReference type="NCBI Taxonomy" id="30085"/>
    <lineage>
        <taxon>Eukaryota</taxon>
        <taxon>Metazoa</taxon>
        <taxon>Ecdysozoa</taxon>
        <taxon>Arthropoda</taxon>
        <taxon>Hexapoda</taxon>
        <taxon>Insecta</taxon>
        <taxon>Pterygota</taxon>
        <taxon>Neoptera</taxon>
        <taxon>Paraneoptera</taxon>
        <taxon>Hemiptera</taxon>
        <taxon>Heteroptera</taxon>
        <taxon>Panheteroptera</taxon>
        <taxon>Cimicomorpha</taxon>
        <taxon>Miridae</taxon>
        <taxon>Mirini</taxon>
        <taxon>Lygus</taxon>
    </lineage>
</organism>
<protein>
    <submittedName>
        <fullName evidence="2">Spindle assembly checkpoint component MAD3</fullName>
    </submittedName>
</protein>
<dbReference type="SMART" id="SM00777">
    <property type="entry name" value="Mad3_BUB1_I"/>
    <property type="match status" value="1"/>
</dbReference>
<dbReference type="Gene3D" id="1.25.40.430">
    <property type="match status" value="1"/>
</dbReference>
<dbReference type="PANTHER" id="PTHR14030:SF4">
    <property type="entry name" value="BUB1 KINASE, ISOFORM A-RELATED"/>
    <property type="match status" value="1"/>
</dbReference>
<dbReference type="EMBL" id="GDHC01000532">
    <property type="protein sequence ID" value="JAQ18097.1"/>
    <property type="molecule type" value="Transcribed_RNA"/>
</dbReference>
<reference evidence="2" key="2">
    <citation type="submission" date="2014-07" db="EMBL/GenBank/DDBJ databases">
        <authorList>
            <person name="Hull J."/>
        </authorList>
    </citation>
    <scope>NUCLEOTIDE SEQUENCE</scope>
</reference>
<dbReference type="GO" id="GO:0004672">
    <property type="term" value="F:protein kinase activity"/>
    <property type="evidence" value="ECO:0007669"/>
    <property type="project" value="TreeGrafter"/>
</dbReference>
<feature type="domain" description="BUB1 N-terminal" evidence="1">
    <location>
        <begin position="53"/>
        <end position="220"/>
    </location>
</feature>
<gene>
    <name evidence="2" type="primary">MAD3_0</name>
    <name evidence="3" type="synonym">MAD3</name>
    <name evidence="2" type="ORF">CM83_9634</name>
    <name evidence="3" type="ORF">g.93429</name>
</gene>
<reference evidence="3" key="3">
    <citation type="journal article" date="2016" name="Gigascience">
        <title>De novo construction of an expanded transcriptome assembly for the western tarnished plant bug, Lygus hesperus.</title>
        <authorList>
            <person name="Tassone E.E."/>
            <person name="Geib S.M."/>
            <person name="Hall B."/>
            <person name="Fabrick J.A."/>
            <person name="Brent C.S."/>
            <person name="Hull J.J."/>
        </authorList>
    </citation>
    <scope>NUCLEOTIDE SEQUENCE</scope>
</reference>
<dbReference type="PROSITE" id="PS51489">
    <property type="entry name" value="BUB1_N"/>
    <property type="match status" value="1"/>
</dbReference>
<evidence type="ECO:0000259" key="1">
    <source>
        <dbReference type="PROSITE" id="PS51489"/>
    </source>
</evidence>
<dbReference type="GO" id="GO:0007094">
    <property type="term" value="P:mitotic spindle assembly checkpoint signaling"/>
    <property type="evidence" value="ECO:0007669"/>
    <property type="project" value="InterPro"/>
</dbReference>
<dbReference type="AlphaFoldDB" id="A0A0A9Y8M9"/>
<proteinExistence type="predicted"/>
<dbReference type="Pfam" id="PF08311">
    <property type="entry name" value="Mad3_BUB1_I"/>
    <property type="match status" value="1"/>
</dbReference>
<dbReference type="InterPro" id="IPR015661">
    <property type="entry name" value="Bub1/Mad3"/>
</dbReference>
<dbReference type="EMBL" id="GBHO01017704">
    <property type="protein sequence ID" value="JAG25900.1"/>
    <property type="molecule type" value="Transcribed_RNA"/>
</dbReference>
<dbReference type="InterPro" id="IPR013212">
    <property type="entry name" value="Mad3/Bub1_I"/>
</dbReference>